<dbReference type="Pfam" id="PF24506">
    <property type="entry name" value="KNTC1_N"/>
    <property type="match status" value="1"/>
</dbReference>
<dbReference type="GO" id="GO:1990423">
    <property type="term" value="C:RZZ complex"/>
    <property type="evidence" value="ECO:0007669"/>
    <property type="project" value="TreeGrafter"/>
</dbReference>
<feature type="compositionally biased region" description="Basic and acidic residues" evidence="1">
    <location>
        <begin position="15"/>
        <end position="33"/>
    </location>
</feature>
<feature type="region of interest" description="Disordered" evidence="1">
    <location>
        <begin position="2457"/>
        <end position="2484"/>
    </location>
</feature>
<protein>
    <recommendedName>
        <fullName evidence="9">RZZ complex subunit KNTC1/ROD C-terminal domain-containing protein</fullName>
    </recommendedName>
</protein>
<evidence type="ECO:0000313" key="8">
    <source>
        <dbReference type="Proteomes" id="UP001212152"/>
    </source>
</evidence>
<dbReference type="Pfam" id="PF24515">
    <property type="entry name" value="ARM_KNTC1_3rd"/>
    <property type="match status" value="1"/>
</dbReference>
<feature type="domain" description="KNTC1 N-terminal" evidence="3">
    <location>
        <begin position="121"/>
        <end position="442"/>
    </location>
</feature>
<comment type="caution">
    <text evidence="7">The sequence shown here is derived from an EMBL/GenBank/DDBJ whole genome shotgun (WGS) entry which is preliminary data.</text>
</comment>
<dbReference type="GO" id="GO:0000070">
    <property type="term" value="P:mitotic sister chromatid segregation"/>
    <property type="evidence" value="ECO:0007669"/>
    <property type="project" value="TreeGrafter"/>
</dbReference>
<evidence type="ECO:0000259" key="5">
    <source>
        <dbReference type="Pfam" id="PF24516"/>
    </source>
</evidence>
<dbReference type="PANTHER" id="PTHR15688">
    <property type="entry name" value="KINETOCHORE-ASSOCIATED PROTEIN 1"/>
    <property type="match status" value="1"/>
</dbReference>
<evidence type="ECO:0000259" key="2">
    <source>
        <dbReference type="Pfam" id="PF10493"/>
    </source>
</evidence>
<feature type="domain" description="KNTC1 second ARM-repeats" evidence="5">
    <location>
        <begin position="865"/>
        <end position="1034"/>
    </location>
</feature>
<evidence type="ECO:0008006" key="9">
    <source>
        <dbReference type="Google" id="ProtNLM"/>
    </source>
</evidence>
<dbReference type="GO" id="GO:0005828">
    <property type="term" value="C:kinetochore microtubule"/>
    <property type="evidence" value="ECO:0007669"/>
    <property type="project" value="TreeGrafter"/>
</dbReference>
<dbReference type="Pfam" id="PF24516">
    <property type="entry name" value="ARM_KNTC1_2nd"/>
    <property type="match status" value="1"/>
</dbReference>
<dbReference type="InterPro" id="IPR019374">
    <property type="entry name" value="Ribosomal_mS22"/>
</dbReference>
<reference evidence="7" key="1">
    <citation type="submission" date="2020-05" db="EMBL/GenBank/DDBJ databases">
        <title>Phylogenomic resolution of chytrid fungi.</title>
        <authorList>
            <person name="Stajich J.E."/>
            <person name="Amses K."/>
            <person name="Simmons R."/>
            <person name="Seto K."/>
            <person name="Myers J."/>
            <person name="Bonds A."/>
            <person name="Quandt C.A."/>
            <person name="Barry K."/>
            <person name="Liu P."/>
            <person name="Grigoriev I."/>
            <person name="Longcore J.E."/>
            <person name="James T.Y."/>
        </authorList>
    </citation>
    <scope>NUCLEOTIDE SEQUENCE</scope>
    <source>
        <strain evidence="7">JEL0379</strain>
    </source>
</reference>
<evidence type="ECO:0000259" key="3">
    <source>
        <dbReference type="Pfam" id="PF24506"/>
    </source>
</evidence>
<dbReference type="InterPro" id="IPR055404">
    <property type="entry name" value="ARM_KNTC1_2nd"/>
</dbReference>
<dbReference type="InterPro" id="IPR055405">
    <property type="entry name" value="ARM_KNTC1_3rd"/>
</dbReference>
<keyword evidence="8" id="KW-1185">Reference proteome</keyword>
<evidence type="ECO:0000259" key="4">
    <source>
        <dbReference type="Pfam" id="PF24515"/>
    </source>
</evidence>
<dbReference type="Pfam" id="PF10493">
    <property type="entry name" value="Rod_C"/>
    <property type="match status" value="1"/>
</dbReference>
<gene>
    <name evidence="7" type="ORF">HDU87_006293</name>
</gene>
<evidence type="ECO:0000256" key="1">
    <source>
        <dbReference type="SAM" id="MobiDB-lite"/>
    </source>
</evidence>
<feature type="domain" description="KNTC1 first ARM-repeats" evidence="6">
    <location>
        <begin position="467"/>
        <end position="721"/>
    </location>
</feature>
<dbReference type="Proteomes" id="UP001212152">
    <property type="component" value="Unassembled WGS sequence"/>
</dbReference>
<dbReference type="PANTHER" id="PTHR15688:SF1">
    <property type="entry name" value="KINETOCHORE-ASSOCIATED PROTEIN 1"/>
    <property type="match status" value="1"/>
</dbReference>
<dbReference type="GO" id="GO:0005737">
    <property type="term" value="C:cytoplasm"/>
    <property type="evidence" value="ECO:0007669"/>
    <property type="project" value="TreeGrafter"/>
</dbReference>
<dbReference type="GO" id="GO:0007094">
    <property type="term" value="P:mitotic spindle assembly checkpoint signaling"/>
    <property type="evidence" value="ECO:0007669"/>
    <property type="project" value="TreeGrafter"/>
</dbReference>
<dbReference type="EMBL" id="JADGJQ010000053">
    <property type="protein sequence ID" value="KAJ3175343.1"/>
    <property type="molecule type" value="Genomic_DNA"/>
</dbReference>
<dbReference type="InterPro" id="IPR055402">
    <property type="entry name" value="KNTC1_N"/>
</dbReference>
<feature type="domain" description="KNTC1 third ARM-repeats" evidence="4">
    <location>
        <begin position="1564"/>
        <end position="1761"/>
    </location>
</feature>
<name>A0AAD5TFM4_9FUNG</name>
<dbReference type="InterPro" id="IPR055403">
    <property type="entry name" value="ARM_KNTC1_1st"/>
</dbReference>
<dbReference type="GO" id="GO:1903394">
    <property type="term" value="P:protein localization to kinetochore involved in kinetochore assembly"/>
    <property type="evidence" value="ECO:0007669"/>
    <property type="project" value="TreeGrafter"/>
</dbReference>
<feature type="domain" description="RZZ complex subunit KNTC1/ROD C-terminal" evidence="2">
    <location>
        <begin position="1826"/>
        <end position="2301"/>
    </location>
</feature>
<dbReference type="InterPro" id="IPR019527">
    <property type="entry name" value="RZZ-complex_KNTC1/ROD_C"/>
</dbReference>
<proteinExistence type="predicted"/>
<organism evidence="7 8">
    <name type="scientific">Geranomyces variabilis</name>
    <dbReference type="NCBI Taxonomy" id="109894"/>
    <lineage>
        <taxon>Eukaryota</taxon>
        <taxon>Fungi</taxon>
        <taxon>Fungi incertae sedis</taxon>
        <taxon>Chytridiomycota</taxon>
        <taxon>Chytridiomycota incertae sedis</taxon>
        <taxon>Chytridiomycetes</taxon>
        <taxon>Spizellomycetales</taxon>
        <taxon>Powellomycetaceae</taxon>
        <taxon>Geranomyces</taxon>
    </lineage>
</organism>
<dbReference type="InterPro" id="IPR052802">
    <property type="entry name" value="KNTC1"/>
</dbReference>
<accession>A0AAD5TFM4</accession>
<feature type="region of interest" description="Disordered" evidence="1">
    <location>
        <begin position="1"/>
        <end position="39"/>
    </location>
</feature>
<dbReference type="Pfam" id="PF24520">
    <property type="entry name" value="ARM_KNTC1_1st"/>
    <property type="match status" value="1"/>
</dbReference>
<dbReference type="GO" id="GO:0031267">
    <property type="term" value="F:small GTPase binding"/>
    <property type="evidence" value="ECO:0007669"/>
    <property type="project" value="TreeGrafter"/>
</dbReference>
<evidence type="ECO:0000259" key="6">
    <source>
        <dbReference type="Pfam" id="PF24520"/>
    </source>
</evidence>
<sequence length="2506" mass="278452">MLAADDGGDVVITRDGVEQDHEPHQAKKPRLAEADPPDDVSHANLVHLILEERERAGADPRLSQDVAAVNGANVVFKLETLAWIDAEQVRHSSLRPDGGVAGVQRSSAGCPVHGGPVACSAVRSEDALGVIVNNHVHFLNATCAEHKTTVTLDCFVEHVTFSRKAPFAVVADNSGMIHFAHVPTSAVVFSREMVTGAVEENGDTTFNWVGFSAKQSGSKEELIVILKNLTLFRFTNIDLHALEQALEAAEMSAAADLYRAIVVETIDLNQNASGLKEVRDFVSINDASGRERLIVAGDGEQPLTVWQKSRVTQQTIKIDAVVRLLKGCHVVKIDVDPAQKHLLLLDSEGRLSVWDLNRLFMLQQFHDTKIADFAVFESTVDEGTTIVALSEIVESSAGRFLQIIRLRDFVISHRVNVSAHTWIVRSLVDAAGAIRFVEGVSELGSEPNKLFMRELSQTVPLYRFEQLLQGKRFNEAEEFAHEFSLDVQFVLKAKLKQMASDIDVAEMVTKGATDEFIDRLIDDLKDVEDETFTLNFCLTTLIPTFRGTYRLLGFARTLAQNMPSLKGEKPAATAMAIAAIHKAIRRIGTYQLIAFERLNRRGGTGTDAQNWDHYRDSDGFSAREWQLMREADIVTEIRDLIRSGDLGLAVVIWKRHFLDEKLLTHIHDIVTDIPEHAALDDFVPWLRAEVLPIVQVSQDRMRLAVWIDHRARLVETREKRPHGALQVVTLLDKVALPGLSASASSDTAGVPCTAARDHQLFTPATPAYYVENAVLFAQTSGVSTFGFEGGSGKVWSSGLKKQLEDLVYLWDRHDFCVTLNSYSQMTLGDIAKDLLDRVAAPELLPDAIDKHFRPYVLRNGLLFEELLAEYCIALMDGSLAAGGACALADGSWQARVLAILQTMTDVDIKVDVVMELMKRTPVPWGADVGEVFLQALRCTAARRNDELREQYRLLKLKRMLVSYGINSFNIADKNLAKSLLPRILSRLEFEHAIKDAFQVVSAYHHLSKMEAYRIRLLNLFEAGLVDRALSLLRTGQEGPSTDVQRPDDDGLGLELDVHLDLIQQIGAGKEVAIYLQLVMDDAVEMDKFPSSKAEAQSTFAWSITAAVALSDVLAALRDDLLATQTSDATVTASASSAAATSAPPASMSRALMTAALDPALCGYENARIVFRNLGALFHEFNVMMTMSSYADDAQRRKVLATFAKKVFRYVGNPDAGKSELKPLRSSSRTVRGKGKASDSLAAVDYSTDLEATQTALYRLAHVLGFERSRLRGILAEEAARNGDFRSALILCKELFDKFPNSDTARTLQRVAHLLTQFAAENKQVYRDVKTFRAHSRLTSRIMQLSAQAFCICDIEGIEAALDAFKNYELQHSIFTQCDAGDYEALVARERNDIDYGGSAAFNEPIGSAAGSSAASSFVAERAPIAPAAESDVAKPEMELANIGDRFSASLFDGYFRENSLVLSTETAMDLVSAFVLDATAASDTSGPLLLGLSDDYAPSSKGKRESGRGHPTQSGRQLAMYLSKNKSLQTVLRVQQRANEATLRTGGNRDEQIWQEGVALHVDTLEKLLAEVFSSRVVDQKLAVGCLVALPEKEGFRVFKAGMVSAGHEFSRVLHIAGIGIAVATAWGQRTFRINCEDLAANAKWWHQLRLLGIPFDDKMFKYRVETKGHQRQIVPELLRQTGFDLLTALEFGRSYDIDDDFVIVEYVKGLILTADDHSDYQSLVAGTLDEIVNKDRMVNALIEDCLTRVSSYDYERIQFIAMQISRLQPESEVVRTCREVINVLSDYQRLAPPGIDELLTAAQWTLSGSAILEHHTVESLMPLFPKSSQRLPYHALVTGDPWMILRPEMSEESIPRLRPLRKILNLHPDQFYVVAIENVFCAQSEITEGLATTEGEEGYSPVGPNGVKLRFANVKRLVTSIADDKTAVETLMEIGRRFPCGPDRISAYKMALARAERLTEPAYGAQRIRNQLIVTETEHQLRSLNMKDMLQYISVDDIMTRLMHNLYLYKSELALDPKNDLDLHGVVNDIAKRCDVDVEEFRQFTLNRWLAAEVAISDEEREMHLPSMRVQINNVLNSREEVSIQMRLLYLLRSLPVGEASDVLVAFVSKQKSSQISTLNRVRALSVLFQLASARDLARKYGDFTEYMCSLLYLADCEELRINISTREFVSCDKEAFVRSLWVNHKDELKVVQLICNICLDYAVYDLTLWESALHRLLDKKVYRYLLGMLEHLTSVPQLAQMRTLPKIWNGVLLGCLQLLADRKDTTLAMYDRVLTLVQKCPFLPELNVDAFVEHFDRMAMKTPATFDDLLNALKGIAALPPTAGMADTIKKCVSRLDSSELIQALDAMSGSTEHNQFFSSGPGVPASPVRPGSSGVTATDTWIGKTWVIRAIYDRIDSVRAYEILLTTPHLSGFVRHLVECDRIEALILASIRAHRTSAAAQILVLYYSRHPDRLPALPPNTHEQEDDGDGPPPPSHTPSVSDYAPAELIELYLSSRAVGDDEY</sequence>
<dbReference type="Pfam" id="PF10245">
    <property type="entry name" value="MRP-S22"/>
    <property type="match status" value="1"/>
</dbReference>
<evidence type="ECO:0000313" key="7">
    <source>
        <dbReference type="EMBL" id="KAJ3175343.1"/>
    </source>
</evidence>